<name>A0AA38GJ48_TAXCH</name>
<gene>
    <name evidence="1" type="ORF">KI387_004997</name>
</gene>
<feature type="non-terminal residue" evidence="1">
    <location>
        <position position="80"/>
    </location>
</feature>
<protein>
    <recommendedName>
        <fullName evidence="3">Reverse transcriptase/retrotransposon-derived protein RNase H-like domain-containing protein</fullName>
    </recommendedName>
</protein>
<evidence type="ECO:0000313" key="1">
    <source>
        <dbReference type="EMBL" id="KAH9324819.1"/>
    </source>
</evidence>
<evidence type="ECO:0008006" key="3">
    <source>
        <dbReference type="Google" id="ProtNLM"/>
    </source>
</evidence>
<keyword evidence="2" id="KW-1185">Reference proteome</keyword>
<dbReference type="AlphaFoldDB" id="A0AA38GJ48"/>
<organism evidence="1 2">
    <name type="scientific">Taxus chinensis</name>
    <name type="common">Chinese yew</name>
    <name type="synonym">Taxus wallichiana var. chinensis</name>
    <dbReference type="NCBI Taxonomy" id="29808"/>
    <lineage>
        <taxon>Eukaryota</taxon>
        <taxon>Viridiplantae</taxon>
        <taxon>Streptophyta</taxon>
        <taxon>Embryophyta</taxon>
        <taxon>Tracheophyta</taxon>
        <taxon>Spermatophyta</taxon>
        <taxon>Pinopsida</taxon>
        <taxon>Pinidae</taxon>
        <taxon>Conifers II</taxon>
        <taxon>Cupressales</taxon>
        <taxon>Taxaceae</taxon>
        <taxon>Taxus</taxon>
    </lineage>
</organism>
<reference evidence="1 2" key="1">
    <citation type="journal article" date="2021" name="Nat. Plants">
        <title>The Taxus genome provides insights into paclitaxel biosynthesis.</title>
        <authorList>
            <person name="Xiong X."/>
            <person name="Gou J."/>
            <person name="Liao Q."/>
            <person name="Li Y."/>
            <person name="Zhou Q."/>
            <person name="Bi G."/>
            <person name="Li C."/>
            <person name="Du R."/>
            <person name="Wang X."/>
            <person name="Sun T."/>
            <person name="Guo L."/>
            <person name="Liang H."/>
            <person name="Lu P."/>
            <person name="Wu Y."/>
            <person name="Zhang Z."/>
            <person name="Ro D.K."/>
            <person name="Shang Y."/>
            <person name="Huang S."/>
            <person name="Yan J."/>
        </authorList>
    </citation>
    <scope>NUCLEOTIDE SEQUENCE [LARGE SCALE GENOMIC DNA]</scope>
    <source>
        <strain evidence="1">Ta-2019</strain>
    </source>
</reference>
<sequence>FYKNITADRILLNKSLKKNAPTWSNEMTSAVQRIKNQVLDLPPMSLPGSGIKIIECDASDQYWGAVLKEKGKDIQREDMQ</sequence>
<dbReference type="EMBL" id="JAHRHJ020000002">
    <property type="protein sequence ID" value="KAH9324819.1"/>
    <property type="molecule type" value="Genomic_DNA"/>
</dbReference>
<evidence type="ECO:0000313" key="2">
    <source>
        <dbReference type="Proteomes" id="UP000824469"/>
    </source>
</evidence>
<accession>A0AA38GJ48</accession>
<proteinExistence type="predicted"/>
<dbReference type="SUPFAM" id="SSF56672">
    <property type="entry name" value="DNA/RNA polymerases"/>
    <property type="match status" value="1"/>
</dbReference>
<comment type="caution">
    <text evidence="1">The sequence shown here is derived from an EMBL/GenBank/DDBJ whole genome shotgun (WGS) entry which is preliminary data.</text>
</comment>
<dbReference type="InterPro" id="IPR043502">
    <property type="entry name" value="DNA/RNA_pol_sf"/>
</dbReference>
<dbReference type="Proteomes" id="UP000824469">
    <property type="component" value="Unassembled WGS sequence"/>
</dbReference>
<feature type="non-terminal residue" evidence="1">
    <location>
        <position position="1"/>
    </location>
</feature>